<name>A0ACB8QZG1_9AGAM</name>
<feature type="non-terminal residue" evidence="1">
    <location>
        <position position="1"/>
    </location>
</feature>
<evidence type="ECO:0000313" key="2">
    <source>
        <dbReference type="Proteomes" id="UP000814033"/>
    </source>
</evidence>
<reference evidence="1" key="2">
    <citation type="journal article" date="2022" name="New Phytol.">
        <title>Evolutionary transition to the ectomycorrhizal habit in the genomes of a hyperdiverse lineage of mushroom-forming fungi.</title>
        <authorList>
            <person name="Looney B."/>
            <person name="Miyauchi S."/>
            <person name="Morin E."/>
            <person name="Drula E."/>
            <person name="Courty P.E."/>
            <person name="Kohler A."/>
            <person name="Kuo A."/>
            <person name="LaButti K."/>
            <person name="Pangilinan J."/>
            <person name="Lipzen A."/>
            <person name="Riley R."/>
            <person name="Andreopoulos W."/>
            <person name="He G."/>
            <person name="Johnson J."/>
            <person name="Nolan M."/>
            <person name="Tritt A."/>
            <person name="Barry K.W."/>
            <person name="Grigoriev I.V."/>
            <person name="Nagy L.G."/>
            <person name="Hibbett D."/>
            <person name="Henrissat B."/>
            <person name="Matheny P.B."/>
            <person name="Labbe J."/>
            <person name="Martin F.M."/>
        </authorList>
    </citation>
    <scope>NUCLEOTIDE SEQUENCE</scope>
    <source>
        <strain evidence="1">FP105234-sp</strain>
    </source>
</reference>
<protein>
    <submittedName>
        <fullName evidence="1">Uncharacterized protein</fullName>
    </submittedName>
</protein>
<comment type="caution">
    <text evidence="1">The sequence shown here is derived from an EMBL/GenBank/DDBJ whole genome shotgun (WGS) entry which is preliminary data.</text>
</comment>
<accession>A0ACB8QZG1</accession>
<gene>
    <name evidence="1" type="ORF">FA95DRAFT_208184</name>
</gene>
<evidence type="ECO:0000313" key="1">
    <source>
        <dbReference type="EMBL" id="KAI0037284.1"/>
    </source>
</evidence>
<reference evidence="1" key="1">
    <citation type="submission" date="2021-02" db="EMBL/GenBank/DDBJ databases">
        <authorList>
            <consortium name="DOE Joint Genome Institute"/>
            <person name="Ahrendt S."/>
            <person name="Looney B.P."/>
            <person name="Miyauchi S."/>
            <person name="Morin E."/>
            <person name="Drula E."/>
            <person name="Courty P.E."/>
            <person name="Chicoki N."/>
            <person name="Fauchery L."/>
            <person name="Kohler A."/>
            <person name="Kuo A."/>
            <person name="Labutti K."/>
            <person name="Pangilinan J."/>
            <person name="Lipzen A."/>
            <person name="Riley R."/>
            <person name="Andreopoulos W."/>
            <person name="He G."/>
            <person name="Johnson J."/>
            <person name="Barry K.W."/>
            <person name="Grigoriev I.V."/>
            <person name="Nagy L."/>
            <person name="Hibbett D."/>
            <person name="Henrissat B."/>
            <person name="Matheny P.B."/>
            <person name="Labbe J."/>
            <person name="Martin F."/>
        </authorList>
    </citation>
    <scope>NUCLEOTIDE SEQUENCE</scope>
    <source>
        <strain evidence="1">FP105234-sp</strain>
    </source>
</reference>
<feature type="non-terminal residue" evidence="1">
    <location>
        <position position="378"/>
    </location>
</feature>
<keyword evidence="2" id="KW-1185">Reference proteome</keyword>
<dbReference type="Proteomes" id="UP000814033">
    <property type="component" value="Unassembled WGS sequence"/>
</dbReference>
<sequence>TLSLIPVGHPKRSLSLTNLAATLSIHFDQLGEMADLEEAITLDREALHLRPVGHPGRSINLSNLAATMSTYFDQPVGQMADLEEAIKLFREALSLRPVGHPDRSGNLSNLAACLLTHFHQSREMADLEEAIALHREALSLTPVAHPYRSDCLSHLAFTLETHFDELGKVADLDEAISLYNDAYNTYSPGRPDKIHSIRGLARLLLQRESQSMTKNDFTNKAWELYEQASDYIYANTTSRLKSTSSWATAAHKNKHESTGTAYEKALGLLEQCLIVRPTLELQHNFFQTVQRISTLTSNTVSWAIEIEQLQKAVQLWERGRGIMWSKMKDYRSDQIEQLRIHDAALAVQFENVTQQLEQFATRSSQSELLNNQHQENKW</sequence>
<proteinExistence type="predicted"/>
<dbReference type="EMBL" id="MU277139">
    <property type="protein sequence ID" value="KAI0037284.1"/>
    <property type="molecule type" value="Genomic_DNA"/>
</dbReference>
<organism evidence="1 2">
    <name type="scientific">Auriscalpium vulgare</name>
    <dbReference type="NCBI Taxonomy" id="40419"/>
    <lineage>
        <taxon>Eukaryota</taxon>
        <taxon>Fungi</taxon>
        <taxon>Dikarya</taxon>
        <taxon>Basidiomycota</taxon>
        <taxon>Agaricomycotina</taxon>
        <taxon>Agaricomycetes</taxon>
        <taxon>Russulales</taxon>
        <taxon>Auriscalpiaceae</taxon>
        <taxon>Auriscalpium</taxon>
    </lineage>
</organism>